<reference evidence="2 3" key="1">
    <citation type="journal article" date="2014" name="Genome Announc.">
        <title>Draft Genome Sequence of Lysobacter capsici AZ78, a Bacterium Antagonistic to Plant-Pathogenic Oomycetes.</title>
        <authorList>
            <person name="Puopolo G."/>
            <person name="Sonego P."/>
            <person name="Engelen K."/>
            <person name="Pertot I."/>
        </authorList>
    </citation>
    <scope>NUCLEOTIDE SEQUENCE [LARGE SCALE GENOMIC DNA]</scope>
    <source>
        <strain evidence="2 3">AZ78</strain>
    </source>
</reference>
<dbReference type="AlphaFoldDB" id="A0A108U967"/>
<keyword evidence="3" id="KW-1185">Reference proteome</keyword>
<protein>
    <recommendedName>
        <fullName evidence="4">Secreted protein</fullName>
    </recommendedName>
</protein>
<feature type="signal peptide" evidence="1">
    <location>
        <begin position="1"/>
        <end position="21"/>
    </location>
</feature>
<evidence type="ECO:0000256" key="1">
    <source>
        <dbReference type="SAM" id="SignalP"/>
    </source>
</evidence>
<feature type="chain" id="PRO_5007131712" description="Secreted protein" evidence="1">
    <location>
        <begin position="22"/>
        <end position="80"/>
    </location>
</feature>
<accession>A0A108U967</accession>
<keyword evidence="1" id="KW-0732">Signal</keyword>
<gene>
    <name evidence="2" type="ORF">AZ78_2409</name>
</gene>
<sequence length="80" mass="8620">MNKLSNAAVLMALCFSGAALADATNERAAAFPASYWHCIYQSDSGGGVYEFLSRSRCAPTVDHSVYGYLTLIDAYYGPVQ</sequence>
<evidence type="ECO:0000313" key="2">
    <source>
        <dbReference type="EMBL" id="KWS04859.1"/>
    </source>
</evidence>
<comment type="caution">
    <text evidence="2">The sequence shown here is derived from an EMBL/GenBank/DDBJ whole genome shotgun (WGS) entry which is preliminary data.</text>
</comment>
<name>A0A108U967_9GAMM</name>
<dbReference type="OrthoDB" id="6026264at2"/>
<proteinExistence type="predicted"/>
<evidence type="ECO:0000313" key="3">
    <source>
        <dbReference type="Proteomes" id="UP000023435"/>
    </source>
</evidence>
<dbReference type="Proteomes" id="UP000023435">
    <property type="component" value="Unassembled WGS sequence"/>
</dbReference>
<dbReference type="RefSeq" id="WP_036102459.1">
    <property type="nucleotide sequence ID" value="NZ_JAJA02000001.1"/>
</dbReference>
<evidence type="ECO:0008006" key="4">
    <source>
        <dbReference type="Google" id="ProtNLM"/>
    </source>
</evidence>
<organism evidence="2 3">
    <name type="scientific">Lysobacter capsici AZ78</name>
    <dbReference type="NCBI Taxonomy" id="1444315"/>
    <lineage>
        <taxon>Bacteria</taxon>
        <taxon>Pseudomonadati</taxon>
        <taxon>Pseudomonadota</taxon>
        <taxon>Gammaproteobacteria</taxon>
        <taxon>Lysobacterales</taxon>
        <taxon>Lysobacteraceae</taxon>
        <taxon>Lysobacter</taxon>
    </lineage>
</organism>
<dbReference type="EMBL" id="JAJA02000001">
    <property type="protein sequence ID" value="KWS04859.1"/>
    <property type="molecule type" value="Genomic_DNA"/>
</dbReference>